<organism evidence="14 15">
    <name type="scientific">Oldenlandia corymbosa var. corymbosa</name>
    <dbReference type="NCBI Taxonomy" id="529605"/>
    <lineage>
        <taxon>Eukaryota</taxon>
        <taxon>Viridiplantae</taxon>
        <taxon>Streptophyta</taxon>
        <taxon>Embryophyta</taxon>
        <taxon>Tracheophyta</taxon>
        <taxon>Spermatophyta</taxon>
        <taxon>Magnoliopsida</taxon>
        <taxon>eudicotyledons</taxon>
        <taxon>Gunneridae</taxon>
        <taxon>Pentapetalae</taxon>
        <taxon>asterids</taxon>
        <taxon>lamiids</taxon>
        <taxon>Gentianales</taxon>
        <taxon>Rubiaceae</taxon>
        <taxon>Rubioideae</taxon>
        <taxon>Spermacoceae</taxon>
        <taxon>Hedyotis-Oldenlandia complex</taxon>
        <taxon>Oldenlandia</taxon>
    </lineage>
</organism>
<dbReference type="InterPro" id="IPR036291">
    <property type="entry name" value="NAD(P)-bd_dom_sf"/>
</dbReference>
<comment type="subunit">
    <text evidence="2">Homodimer.</text>
</comment>
<dbReference type="Gene3D" id="3.40.50.720">
    <property type="entry name" value="NAD(P)-binding Rossmann-like Domain"/>
    <property type="match status" value="1"/>
</dbReference>
<keyword evidence="6" id="KW-0560">Oxidoreductase</keyword>
<dbReference type="Pfam" id="PF00763">
    <property type="entry name" value="THF_DHG_CYH"/>
    <property type="match status" value="1"/>
</dbReference>
<dbReference type="GO" id="GO:0009853">
    <property type="term" value="P:photorespiration"/>
    <property type="evidence" value="ECO:0007669"/>
    <property type="project" value="UniProtKB-KW"/>
</dbReference>
<name>A0AAV1DTW7_OLDCO</name>
<dbReference type="PROSITE" id="PS00767">
    <property type="entry name" value="THF_DHG_CYH_2"/>
    <property type="match status" value="1"/>
</dbReference>
<sequence>MTCWRRRLLSVSSVRKELWIENCTSPSSKRYICTPNVVDTGYQTLKSPSIVSLDSTDVWDSGRIYSGLSFVQASYDDSIANKIDGHLIAEEIRRGIASEISRMKASIGEVPGLAVVLVGQRRDSQTYVRNKILACEEVGINFELTEFPENCTEDDICHALMRFNNDTSIHGILVQLPLPQHLNTGRILDVIRLRKDVDGVHPLNIGHLALQGREPLFIPCTPKGCIELLLRSNVEIEGKHAVVIGRSNIVGLPMSLLLQRYHATVSIVHAFTKNPEEITRKADILVAGAGVPNLVRGSWIKPGAFVIDVGTNAIEDPDSENGYRLIGDVCYEEAVKVASAVTPVPGGVGPMTVAMLLYNTLESAKRIFKF</sequence>
<evidence type="ECO:0000313" key="14">
    <source>
        <dbReference type="EMBL" id="CAI9111368.1"/>
    </source>
</evidence>
<dbReference type="InterPro" id="IPR046346">
    <property type="entry name" value="Aminoacid_DH-like_N_sf"/>
</dbReference>
<dbReference type="CDD" id="cd01080">
    <property type="entry name" value="NAD_bind_m-THF_DH_Cyclohyd"/>
    <property type="match status" value="1"/>
</dbReference>
<comment type="function">
    <text evidence="10">Catalyzes the oxidation of 5,10-methylenetetrahydrofolate to 5,10-methenyltetrahydrofolate and then the hydrolysis of 5,10-methenyltetrahydrofolate to 10-formyltetrahydrofolate.</text>
</comment>
<evidence type="ECO:0000256" key="7">
    <source>
        <dbReference type="ARBA" id="ARBA00023238"/>
    </source>
</evidence>
<keyword evidence="7" id="KW-0601">Photorespiration</keyword>
<accession>A0AAV1DTW7</accession>
<feature type="domain" description="Tetrahydrofolate dehydrogenase/cyclohydrolase NAD(P)-binding" evidence="13">
    <location>
        <begin position="219"/>
        <end position="366"/>
    </location>
</feature>
<dbReference type="GO" id="GO:0035999">
    <property type="term" value="P:tetrahydrofolate interconversion"/>
    <property type="evidence" value="ECO:0007669"/>
    <property type="project" value="TreeGrafter"/>
</dbReference>
<dbReference type="InterPro" id="IPR020631">
    <property type="entry name" value="THF_DH/CycHdrlase_NAD-bd_dom"/>
</dbReference>
<evidence type="ECO:0000256" key="8">
    <source>
        <dbReference type="ARBA" id="ARBA00023268"/>
    </source>
</evidence>
<proteinExistence type="inferred from homology"/>
<keyword evidence="8" id="KW-0511">Multifunctional enzyme</keyword>
<comment type="pathway">
    <text evidence="1">One-carbon metabolism; tetrahydrofolate interconversion.</text>
</comment>
<evidence type="ECO:0000256" key="2">
    <source>
        <dbReference type="ARBA" id="ARBA00011738"/>
    </source>
</evidence>
<dbReference type="Proteomes" id="UP001161247">
    <property type="component" value="Chromosome 6"/>
</dbReference>
<dbReference type="InterPro" id="IPR000672">
    <property type="entry name" value="THF_DH/CycHdrlase"/>
</dbReference>
<gene>
    <name evidence="14" type="ORF">OLC1_LOCUS18789</name>
</gene>
<keyword evidence="5" id="KW-0521">NADP</keyword>
<dbReference type="SUPFAM" id="SSF51735">
    <property type="entry name" value="NAD(P)-binding Rossmann-fold domains"/>
    <property type="match status" value="1"/>
</dbReference>
<dbReference type="PANTHER" id="PTHR48099:SF10">
    <property type="entry name" value="BIFUNCTIONAL PROTEIN FOLD 1, MITOCHONDRIAL"/>
    <property type="match status" value="1"/>
</dbReference>
<dbReference type="EMBL" id="OX459123">
    <property type="protein sequence ID" value="CAI9111368.1"/>
    <property type="molecule type" value="Genomic_DNA"/>
</dbReference>
<evidence type="ECO:0000259" key="13">
    <source>
        <dbReference type="Pfam" id="PF02882"/>
    </source>
</evidence>
<keyword evidence="4" id="KW-0378">Hydrolase</keyword>
<protein>
    <submittedName>
        <fullName evidence="14">OLC1v1011581C1</fullName>
    </submittedName>
</protein>
<dbReference type="HAMAP" id="MF_01576">
    <property type="entry name" value="THF_DHG_CYH"/>
    <property type="match status" value="1"/>
</dbReference>
<comment type="similarity">
    <text evidence="11">Belongs to the tetrahydrofolate dehydrogenase/cyclohydrolase family.</text>
</comment>
<dbReference type="PANTHER" id="PTHR48099">
    <property type="entry name" value="C-1-TETRAHYDROFOLATE SYNTHASE, CYTOPLASMIC-RELATED"/>
    <property type="match status" value="1"/>
</dbReference>
<dbReference type="GO" id="GO:0005829">
    <property type="term" value="C:cytosol"/>
    <property type="evidence" value="ECO:0007669"/>
    <property type="project" value="TreeGrafter"/>
</dbReference>
<dbReference type="AlphaFoldDB" id="A0AAV1DTW7"/>
<dbReference type="InterPro" id="IPR020867">
    <property type="entry name" value="THF_DH/CycHdrlase_CS"/>
</dbReference>
<evidence type="ECO:0000259" key="12">
    <source>
        <dbReference type="Pfam" id="PF00763"/>
    </source>
</evidence>
<evidence type="ECO:0000256" key="9">
    <source>
        <dbReference type="ARBA" id="ARBA00052194"/>
    </source>
</evidence>
<evidence type="ECO:0000313" key="15">
    <source>
        <dbReference type="Proteomes" id="UP001161247"/>
    </source>
</evidence>
<evidence type="ECO:0000256" key="10">
    <source>
        <dbReference type="ARBA" id="ARBA00058319"/>
    </source>
</evidence>
<feature type="domain" description="Tetrahydrofolate dehydrogenase/cyclohydrolase catalytic" evidence="12">
    <location>
        <begin position="83"/>
        <end position="198"/>
    </location>
</feature>
<evidence type="ECO:0000256" key="1">
    <source>
        <dbReference type="ARBA" id="ARBA00004777"/>
    </source>
</evidence>
<evidence type="ECO:0000256" key="6">
    <source>
        <dbReference type="ARBA" id="ARBA00023002"/>
    </source>
</evidence>
<evidence type="ECO:0000256" key="5">
    <source>
        <dbReference type="ARBA" id="ARBA00022857"/>
    </source>
</evidence>
<evidence type="ECO:0000256" key="4">
    <source>
        <dbReference type="ARBA" id="ARBA00022801"/>
    </source>
</evidence>
<dbReference type="FunFam" id="3.40.50.10860:FF:000005">
    <property type="entry name" value="C-1-tetrahydrofolate synthase, cytoplasmic, putative"/>
    <property type="match status" value="1"/>
</dbReference>
<dbReference type="FunFam" id="3.40.50.720:FF:000006">
    <property type="entry name" value="Bifunctional protein FolD"/>
    <property type="match status" value="1"/>
</dbReference>
<reference evidence="14" key="1">
    <citation type="submission" date="2023-03" db="EMBL/GenBank/DDBJ databases">
        <authorList>
            <person name="Julca I."/>
        </authorList>
    </citation>
    <scope>NUCLEOTIDE SEQUENCE</scope>
</reference>
<keyword evidence="3" id="KW-0554">One-carbon metabolism</keyword>
<dbReference type="SUPFAM" id="SSF53223">
    <property type="entry name" value="Aminoacid dehydrogenase-like, N-terminal domain"/>
    <property type="match status" value="1"/>
</dbReference>
<dbReference type="Gene3D" id="3.40.50.10860">
    <property type="entry name" value="Leucine Dehydrogenase, chain A, domain 1"/>
    <property type="match status" value="1"/>
</dbReference>
<dbReference type="GO" id="GO:0004488">
    <property type="term" value="F:methylenetetrahydrofolate dehydrogenase (NADP+) activity"/>
    <property type="evidence" value="ECO:0007669"/>
    <property type="project" value="UniProtKB-EC"/>
</dbReference>
<dbReference type="Pfam" id="PF02882">
    <property type="entry name" value="THF_DHG_CYH_C"/>
    <property type="match status" value="1"/>
</dbReference>
<keyword evidence="15" id="KW-1185">Reference proteome</keyword>
<dbReference type="InterPro" id="IPR020630">
    <property type="entry name" value="THF_DH/CycHdrlase_cat_dom"/>
</dbReference>
<evidence type="ECO:0000256" key="11">
    <source>
        <dbReference type="ARBA" id="ARBA00061364"/>
    </source>
</evidence>
<evidence type="ECO:0000256" key="3">
    <source>
        <dbReference type="ARBA" id="ARBA00022563"/>
    </source>
</evidence>
<comment type="catalytic activity">
    <reaction evidence="9">
        <text>(6R)-5,10-methylene-5,6,7,8-tetrahydrofolate + NADP(+) = (6R)-5,10-methenyltetrahydrofolate + NADPH</text>
        <dbReference type="Rhea" id="RHEA:22812"/>
        <dbReference type="ChEBI" id="CHEBI:15636"/>
        <dbReference type="ChEBI" id="CHEBI:57455"/>
        <dbReference type="ChEBI" id="CHEBI:57783"/>
        <dbReference type="ChEBI" id="CHEBI:58349"/>
        <dbReference type="EC" id="1.5.1.5"/>
    </reaction>
</comment>
<dbReference type="GO" id="GO:0004477">
    <property type="term" value="F:methenyltetrahydrofolate cyclohydrolase activity"/>
    <property type="evidence" value="ECO:0007669"/>
    <property type="project" value="TreeGrafter"/>
</dbReference>
<dbReference type="PRINTS" id="PR00085">
    <property type="entry name" value="THFDHDRGNASE"/>
</dbReference>